<organism evidence="11 12">
    <name type="scientific">Streptomyces incarnatus</name>
    <dbReference type="NCBI Taxonomy" id="665007"/>
    <lineage>
        <taxon>Bacteria</taxon>
        <taxon>Bacillati</taxon>
        <taxon>Actinomycetota</taxon>
        <taxon>Actinomycetes</taxon>
        <taxon>Kitasatosporales</taxon>
        <taxon>Streptomycetaceae</taxon>
        <taxon>Streptomyces</taxon>
    </lineage>
</organism>
<comment type="similarity">
    <text evidence="5">Belongs to the zinc-containing alcohol dehydrogenase family. DOIA dehydrogenase subfamily.</text>
</comment>
<evidence type="ECO:0000259" key="10">
    <source>
        <dbReference type="SMART" id="SM00829"/>
    </source>
</evidence>
<evidence type="ECO:0000256" key="7">
    <source>
        <dbReference type="ARBA" id="ARBA00039387"/>
    </source>
</evidence>
<dbReference type="InterPro" id="IPR013154">
    <property type="entry name" value="ADH-like_N"/>
</dbReference>
<comment type="pathway">
    <text evidence="4">Metabolic intermediate biosynthesis; 2-deoxystreptamine biosynthesis; 2-deoxystreptamine from D-glucose 6-phosphate: step 3/4.</text>
</comment>
<dbReference type="Pfam" id="PF08240">
    <property type="entry name" value="ADH_N"/>
    <property type="match status" value="1"/>
</dbReference>
<dbReference type="InterPro" id="IPR013149">
    <property type="entry name" value="ADH-like_C"/>
</dbReference>
<comment type="cofactor">
    <cofactor evidence="1">
        <name>Zn(2+)</name>
        <dbReference type="ChEBI" id="CHEBI:29105"/>
    </cofactor>
</comment>
<dbReference type="SUPFAM" id="SSF51735">
    <property type="entry name" value="NAD(P)-binding Rossmann-fold domains"/>
    <property type="match status" value="1"/>
</dbReference>
<dbReference type="Gene3D" id="3.40.50.720">
    <property type="entry name" value="NAD(P)-binding Rossmann-like Domain"/>
    <property type="match status" value="1"/>
</dbReference>
<evidence type="ECO:0000256" key="8">
    <source>
        <dbReference type="ARBA" id="ARBA00048685"/>
    </source>
</evidence>
<proteinExistence type="inferred from homology"/>
<evidence type="ECO:0000256" key="3">
    <source>
        <dbReference type="ARBA" id="ARBA00037678"/>
    </source>
</evidence>
<dbReference type="InterPro" id="IPR050129">
    <property type="entry name" value="Zn_alcohol_dh"/>
</dbReference>
<dbReference type="EC" id="1.1.1.329" evidence="6"/>
<evidence type="ECO:0000256" key="5">
    <source>
        <dbReference type="ARBA" id="ARBA00038004"/>
    </source>
</evidence>
<evidence type="ECO:0000256" key="6">
    <source>
        <dbReference type="ARBA" id="ARBA00039102"/>
    </source>
</evidence>
<dbReference type="EMBL" id="CP011497">
    <property type="protein sequence ID" value="AKJ12995.1"/>
    <property type="molecule type" value="Genomic_DNA"/>
</dbReference>
<keyword evidence="12" id="KW-1185">Reference proteome</keyword>
<comment type="function">
    <text evidence="3">Catalyzes the oxidation of 2-deoxy-scyllo-inosamine (DOIA) with NAD(+) or NADP(+), forming 3-amino-2,3-dideoxy-scyllo-inosose (amino-DOI).</text>
</comment>
<dbReference type="InterPro" id="IPR011032">
    <property type="entry name" value="GroES-like_sf"/>
</dbReference>
<evidence type="ECO:0000256" key="2">
    <source>
        <dbReference type="ARBA" id="ARBA00023002"/>
    </source>
</evidence>
<evidence type="ECO:0000256" key="9">
    <source>
        <dbReference type="ARBA" id="ARBA00049085"/>
    </source>
</evidence>
<keyword evidence="2" id="KW-0560">Oxidoreductase</keyword>
<feature type="domain" description="Enoyl reductase (ER)" evidence="10">
    <location>
        <begin position="16"/>
        <end position="369"/>
    </location>
</feature>
<dbReference type="InterPro" id="IPR020843">
    <property type="entry name" value="ER"/>
</dbReference>
<dbReference type="InterPro" id="IPR036291">
    <property type="entry name" value="NAD(P)-bd_dom_sf"/>
</dbReference>
<dbReference type="SUPFAM" id="SSF50129">
    <property type="entry name" value="GroES-like"/>
    <property type="match status" value="1"/>
</dbReference>
<evidence type="ECO:0000313" key="11">
    <source>
        <dbReference type="EMBL" id="AKJ12995.1"/>
    </source>
</evidence>
<dbReference type="CDD" id="cd08231">
    <property type="entry name" value="MDR_TM0436_like"/>
    <property type="match status" value="1"/>
</dbReference>
<dbReference type="Gene3D" id="3.90.180.10">
    <property type="entry name" value="Medium-chain alcohol dehydrogenases, catalytic domain"/>
    <property type="match status" value="1"/>
</dbReference>
<dbReference type="Proteomes" id="UP000035366">
    <property type="component" value="Chromosome"/>
</dbReference>
<dbReference type="Pfam" id="PF00107">
    <property type="entry name" value="ADH_zinc_N"/>
    <property type="match status" value="1"/>
</dbReference>
<dbReference type="RefSeq" id="WP_208900706.1">
    <property type="nucleotide sequence ID" value="NZ_CP011497.1"/>
</dbReference>
<evidence type="ECO:0000313" key="12">
    <source>
        <dbReference type="Proteomes" id="UP000035366"/>
    </source>
</evidence>
<reference evidence="11 12" key="1">
    <citation type="journal article" date="2015" name="ISME J.">
        <title>Draft Genome Sequence of Streptomyces incarnatus NRRL8089, which Produces the Nucleoside Antibiotic Sinefungin.</title>
        <authorList>
            <person name="Oshima K."/>
            <person name="Hattori M."/>
            <person name="Shimizu H."/>
            <person name="Fukuda K."/>
            <person name="Nemoto M."/>
            <person name="Inagaki K."/>
            <person name="Tamura T."/>
        </authorList>
    </citation>
    <scope>NUCLEOTIDE SEQUENCE [LARGE SCALE GENOMIC DNA]</scope>
    <source>
        <strain evidence="11 12">NRRL 8089</strain>
    </source>
</reference>
<accession>A0ABM5TPK8</accession>
<dbReference type="PANTHER" id="PTHR43401">
    <property type="entry name" value="L-THREONINE 3-DEHYDROGENASE"/>
    <property type="match status" value="1"/>
</dbReference>
<protein>
    <recommendedName>
        <fullName evidence="7">2-deoxy-scyllo-inosamine dehydrogenase</fullName>
        <ecNumber evidence="6">1.1.1.329</ecNumber>
    </recommendedName>
</protein>
<dbReference type="SMART" id="SM00829">
    <property type="entry name" value="PKS_ER"/>
    <property type="match status" value="1"/>
</dbReference>
<evidence type="ECO:0000256" key="1">
    <source>
        <dbReference type="ARBA" id="ARBA00001947"/>
    </source>
</evidence>
<gene>
    <name evidence="11" type="ORF">ABB07_24055</name>
</gene>
<sequence>MTARPVRGSRALVLEEFDQPLKLREFDIPSAPAGGLVVACGYGGVCGTDLHLQKGHLAVPTPLVLGHEGLGLVYELGPGTSVDAAGLPLRVGDAVMWASSIACGVCVPCRQYREPTLCEQRRTYGVNRSTTEEPALSGAWAEHIVLRPGTTVVRLDPRVDRVAAMALACAGPTVVHALHERRPVRLGETVVVQGSGPVGLAAAALAQLSGAGKVIIVGGPAERLRLAAEAGIGDVHIDIAGAAAPQEVLAEVLEATGGHGADLVIECAGVPAAVAQGLYLARRGGSYLVIGQYTDAGDTVLNPHQIVFRQLDVIGSWAFSGAHLVEYVRLLPALTARFELARLVTVFPLSDHAEALARVSDGSVMKAVFTG</sequence>
<comment type="catalytic activity">
    <reaction evidence="8">
        <text>2-deoxy-scyllo-inosamine + NAD(+) = 3-amino-2,3-dideoxy-scyllo-inosose + NADH + H(+)</text>
        <dbReference type="Rhea" id="RHEA:33883"/>
        <dbReference type="ChEBI" id="CHEBI:15378"/>
        <dbReference type="ChEBI" id="CHEBI:57540"/>
        <dbReference type="ChEBI" id="CHEBI:57945"/>
        <dbReference type="ChEBI" id="CHEBI:65002"/>
        <dbReference type="ChEBI" id="CHEBI:65003"/>
        <dbReference type="EC" id="1.1.1.329"/>
    </reaction>
</comment>
<comment type="catalytic activity">
    <reaction evidence="9">
        <text>2-deoxy-scyllo-inosamine + NADP(+) = 3-amino-2,3-dideoxy-scyllo-inosose + NADPH + H(+)</text>
        <dbReference type="Rhea" id="RHEA:33879"/>
        <dbReference type="ChEBI" id="CHEBI:15378"/>
        <dbReference type="ChEBI" id="CHEBI:57783"/>
        <dbReference type="ChEBI" id="CHEBI:58349"/>
        <dbReference type="ChEBI" id="CHEBI:65002"/>
        <dbReference type="ChEBI" id="CHEBI:65003"/>
        <dbReference type="EC" id="1.1.1.329"/>
    </reaction>
</comment>
<name>A0ABM5TPK8_9ACTN</name>
<evidence type="ECO:0000256" key="4">
    <source>
        <dbReference type="ARBA" id="ARBA00037908"/>
    </source>
</evidence>